<dbReference type="InterPro" id="IPR050812">
    <property type="entry name" value="Preph/Arog_dehydrog"/>
</dbReference>
<dbReference type="InterPro" id="IPR046826">
    <property type="entry name" value="PDH_N"/>
</dbReference>
<dbReference type="AlphaFoldDB" id="A0A9D1KU83"/>
<dbReference type="Gene3D" id="3.40.50.720">
    <property type="entry name" value="NAD(P)-binding Rossmann-like Domain"/>
    <property type="match status" value="1"/>
</dbReference>
<dbReference type="Gene3D" id="1.10.3660.10">
    <property type="entry name" value="6-phosphogluconate dehydrogenase C-terminal like domain"/>
    <property type="match status" value="1"/>
</dbReference>
<accession>A0A9D1KU83</accession>
<dbReference type="EC" id="1.3.1.12" evidence="3"/>
<evidence type="ECO:0000256" key="1">
    <source>
        <dbReference type="ARBA" id="ARBA00023002"/>
    </source>
</evidence>
<organism evidence="3 4">
    <name type="scientific">Candidatus Merdimorpha stercoravium</name>
    <dbReference type="NCBI Taxonomy" id="2840863"/>
    <lineage>
        <taxon>Bacteria</taxon>
        <taxon>Pseudomonadati</taxon>
        <taxon>Bacteroidota</taxon>
        <taxon>Flavobacteriia</taxon>
        <taxon>Flavobacteriales</taxon>
        <taxon>Candidatus Merdimorpha</taxon>
    </lineage>
</organism>
<comment type="caution">
    <text evidence="3">The sequence shown here is derived from an EMBL/GenBank/DDBJ whole genome shotgun (WGS) entry which is preliminary data.</text>
</comment>
<dbReference type="FunFam" id="3.40.50.720:FF:000208">
    <property type="entry name" value="Prephenate dehydrogenase"/>
    <property type="match status" value="1"/>
</dbReference>
<dbReference type="EMBL" id="DVLY01000119">
    <property type="protein sequence ID" value="HIT98179.1"/>
    <property type="molecule type" value="Genomic_DNA"/>
</dbReference>
<dbReference type="Proteomes" id="UP000824161">
    <property type="component" value="Unassembled WGS sequence"/>
</dbReference>
<keyword evidence="1 3" id="KW-0560">Oxidoreductase</keyword>
<dbReference type="SUPFAM" id="SSF48179">
    <property type="entry name" value="6-phosphogluconate dehydrogenase C-terminal domain-like"/>
    <property type="match status" value="1"/>
</dbReference>
<dbReference type="NCBIfam" id="NF006307">
    <property type="entry name" value="PRK08507.1"/>
    <property type="match status" value="1"/>
</dbReference>
<dbReference type="SUPFAM" id="SSF51735">
    <property type="entry name" value="NAD(P)-binding Rossmann-fold domains"/>
    <property type="match status" value="1"/>
</dbReference>
<dbReference type="GO" id="GO:0008977">
    <property type="term" value="F:prephenate dehydrogenase (NAD+) activity"/>
    <property type="evidence" value="ECO:0007669"/>
    <property type="project" value="UniProtKB-EC"/>
</dbReference>
<dbReference type="InterPro" id="IPR008927">
    <property type="entry name" value="6-PGluconate_DH-like_C_sf"/>
</dbReference>
<gene>
    <name evidence="3" type="ORF">IAC44_04995</name>
</gene>
<dbReference type="PANTHER" id="PTHR21363">
    <property type="entry name" value="PREPHENATE DEHYDROGENASE"/>
    <property type="match status" value="1"/>
</dbReference>
<protein>
    <submittedName>
        <fullName evidence="3">Prephenate dehydrogenase</fullName>
        <ecNumber evidence="3">1.3.1.12</ecNumber>
    </submittedName>
</protein>
<evidence type="ECO:0000313" key="3">
    <source>
        <dbReference type="EMBL" id="HIT98179.1"/>
    </source>
</evidence>
<reference evidence="3" key="1">
    <citation type="submission" date="2020-10" db="EMBL/GenBank/DDBJ databases">
        <authorList>
            <person name="Gilroy R."/>
        </authorList>
    </citation>
    <scope>NUCLEOTIDE SEQUENCE</scope>
    <source>
        <strain evidence="3">1383</strain>
    </source>
</reference>
<evidence type="ECO:0000313" key="4">
    <source>
        <dbReference type="Proteomes" id="UP000824161"/>
    </source>
</evidence>
<proteinExistence type="predicted"/>
<sequence>MKTQGTTVGVIGLGLIGCSLAIGLKKTGFAARVLGSDKREEHQQQALQAGHIDGIASPGQIARECDVVVVAVPVDASVEVVRDALDHSGERTTVIDVGSTKKRIVEALSAHPAHTRFIPTHPMAGTENSGPLAAVDGLLENRKVILLPYPDADPARVEQIERMYAMLGAQTVRMDAPRHDMSVAYVSHISHISSYALALTVLNKERDERNITNLAAGGFDSTVRLAKSSAEMWEPIFLENRKAILDVIDEYIENIVLFKHAIKSGNGEVIRTLIRQANKVREVLDKGKK</sequence>
<dbReference type="Pfam" id="PF02153">
    <property type="entry name" value="PDH_N"/>
    <property type="match status" value="1"/>
</dbReference>
<feature type="domain" description="Prephenate/arogenate dehydrogenase" evidence="2">
    <location>
        <begin position="6"/>
        <end position="289"/>
    </location>
</feature>
<evidence type="ECO:0000259" key="2">
    <source>
        <dbReference type="PROSITE" id="PS51176"/>
    </source>
</evidence>
<dbReference type="InterPro" id="IPR036291">
    <property type="entry name" value="NAD(P)-bd_dom_sf"/>
</dbReference>
<dbReference type="GO" id="GO:0006571">
    <property type="term" value="P:tyrosine biosynthetic process"/>
    <property type="evidence" value="ECO:0007669"/>
    <property type="project" value="InterPro"/>
</dbReference>
<dbReference type="PANTHER" id="PTHR21363:SF0">
    <property type="entry name" value="PREPHENATE DEHYDROGENASE [NADP(+)]"/>
    <property type="match status" value="1"/>
</dbReference>
<dbReference type="PROSITE" id="PS51257">
    <property type="entry name" value="PROKAR_LIPOPROTEIN"/>
    <property type="match status" value="1"/>
</dbReference>
<name>A0A9D1KU83_9FLAO</name>
<dbReference type="GO" id="GO:0004665">
    <property type="term" value="F:prephenate dehydrogenase (NADP+) activity"/>
    <property type="evidence" value="ECO:0007669"/>
    <property type="project" value="InterPro"/>
</dbReference>
<dbReference type="PROSITE" id="PS51176">
    <property type="entry name" value="PDH_ADH"/>
    <property type="match status" value="1"/>
</dbReference>
<dbReference type="GO" id="GO:0070403">
    <property type="term" value="F:NAD+ binding"/>
    <property type="evidence" value="ECO:0007669"/>
    <property type="project" value="InterPro"/>
</dbReference>
<dbReference type="InterPro" id="IPR046825">
    <property type="entry name" value="PDH_C"/>
</dbReference>
<dbReference type="InterPro" id="IPR003099">
    <property type="entry name" value="Prephen_DH"/>
</dbReference>
<dbReference type="Pfam" id="PF20463">
    <property type="entry name" value="PDH_C"/>
    <property type="match status" value="1"/>
</dbReference>
<reference evidence="3" key="2">
    <citation type="journal article" date="2021" name="PeerJ">
        <title>Extensive microbial diversity within the chicken gut microbiome revealed by metagenomics and culture.</title>
        <authorList>
            <person name="Gilroy R."/>
            <person name="Ravi A."/>
            <person name="Getino M."/>
            <person name="Pursley I."/>
            <person name="Horton D.L."/>
            <person name="Alikhan N.F."/>
            <person name="Baker D."/>
            <person name="Gharbi K."/>
            <person name="Hall N."/>
            <person name="Watson M."/>
            <person name="Adriaenssens E.M."/>
            <person name="Foster-Nyarko E."/>
            <person name="Jarju S."/>
            <person name="Secka A."/>
            <person name="Antonio M."/>
            <person name="Oren A."/>
            <person name="Chaudhuri R.R."/>
            <person name="La Ragione R."/>
            <person name="Hildebrand F."/>
            <person name="Pallen M.J."/>
        </authorList>
    </citation>
    <scope>NUCLEOTIDE SEQUENCE</scope>
    <source>
        <strain evidence="3">1383</strain>
    </source>
</reference>